<feature type="domain" description="BTB" evidence="1">
    <location>
        <begin position="2647"/>
        <end position="2717"/>
    </location>
</feature>
<reference evidence="2" key="1">
    <citation type="submission" date="2020-05" db="EMBL/GenBank/DDBJ databases">
        <authorList>
            <person name="Rincon C."/>
            <person name="Sanders R I."/>
            <person name="Robbins C."/>
            <person name="Chaturvedi A."/>
        </authorList>
    </citation>
    <scope>NUCLEOTIDE SEQUENCE</scope>
    <source>
        <strain evidence="2">CHB12</strain>
    </source>
</reference>
<dbReference type="Pfam" id="PF00651">
    <property type="entry name" value="BTB"/>
    <property type="match status" value="1"/>
</dbReference>
<gene>
    <name evidence="2" type="ORF">CHRIB12_LOCUS3857</name>
</gene>
<dbReference type="CDD" id="cd18186">
    <property type="entry name" value="BTB_POZ_ZBTB_KLHL-like"/>
    <property type="match status" value="1"/>
</dbReference>
<accession>A0A916E2M1</accession>
<dbReference type="OrthoDB" id="1262810at2759"/>
<sequence length="2814" mass="327973">MEPEGDDFKPNEPYTHRLRRILDEYPDGSQVLREILQNSDDAKSTEQIFILDHNTYSSNKLFKPELRRFQGPALLAINSETFKERDFSSLLKLADSEKRDQFDKIGVMGVGFNSIYHITDSPTFITGDKYVILDPHEWYYNGGKSFNFVEKNLAESYRDQFNPFIIPCNESRTSPFKKPFKGTIFRYPLRDNDQSDISKKIYKPQEILDMFHKFYENESINCLLFLKYVERICFYELKEGANKLELLYTIQLENADQVRSQRRLISENIVPMMNSLKSKELRNDQLETSSYVASFSRQKGVRSKETNNWLILNYLDSLLETEAYFQKNFKRNIGEYKFIPNVGLALPLSDLEVTGKLFCFLPLPVNMPFHVSVHGYFAVSTNRRALWSAADNEDLAADALARLKVEWNQYLFEKVLPKAWAKFLRELPFKIPRVQPKDVHKFWPIVNRDKKSALISFCKDLLQNVVSNLDIEDHVFKGPSTSNTIGTVNGVPNDSYDTSSFQESKFYWLSIYNGYLKDEKWPIYDLYDTIENIGFPIILNSHSIIGALKDSRHENSLKLLSPEIIRTYLKYNRTRWEDDVIKRKDVLKLFKFILQDEEFSSLDGFKMIPLANGTLGTLTSRNSNVYLDPDLDDYNNNNNCRNNDERRIFTTQLHKFIDKKIDRDLYEPLYKYAKAGWNLNIKILDESAVVDMIKYKLGNKKCEEIPISNNREWIYQLWENLIYRDWDLKKFEDIHLIPTNRSTLRKLKTTTKIFLSKIGNSSFNHISIFEKFGAVFVDNRFNIEWNRINPYIIKPDDIISVLTSFRANPSYPSNLNCRLQNNETSMFIEYLSLYLQQYKHQLESKLTEVIKSFPIFTEIGCNSSISLISEDRRWYLLPSKEENSYGKIIYPSQMGGFLDTSSKYLCYILEDIIEIPRLDVKYYWQNCVIPFLKNQSPKDIDIVVDKLFDRLPSILDEKLKNDLGSKSFVPAGTLEESKQQKTPYKPTLLSPIELFDPEKKKVNDLFFEDEQVFPAGKYGISRSLFDNKFLENLKKLGIKSSLTTDDIIFRINTIMTRKKSSNIQDFIHINAKKLFKYIDDNWNQLKNTDSTTFSNAILRNEWIPTTNESGKRSFSRPQDCYYQEHKYLVCFVAPILEYSIKDENFLELLNWNTYPNVNTVLKQLKFCCESVTKGQSPKELELICNSIYKYMNLTLQHDMTKFNYMKNHLKNKSWILCGDTFRSTNEVVINLPDKLTGSYSLVTKLPKEYNQFMNLFKAMGIRDEIGIKDLILVIRNTAERNENKNLSIEEINNVVQILDHIVTLQMRVTEENDPERFNELLIPSTENMLVDLRNIHYDDMGNRLDNEEKSKYMIAHSLVSPYTAKKLNMQTLTGKICDTGDSSWEPYRYEQNESLTTRIKNIIKEYLPNQIIREFLQNADDAKATRFSVIVDRRKHINRKESLLTEEMEEFQGPAIWIYNDAEFSEKDFQALINLGIGGKSRDENENDTRIGKFGLGFNCAFHITDLPSFVSGETIAFIDPHAKFLPATGYPPKKLKGIRMNFIEKEFKKRFPDQCYPYEAIEGCDFKKKFKGTLFRLPLRTKRSKISSQILEINEILRLFNSVESNKEMLFLRNIESCSLYDMKEQGPDLIWQAKINNIDSCRNSRIDSVDDEQIYQLDIEISQYAQKVSEIWAICTGGHDKIKSEFKEIKEFSQKERIKPRGGVASLLARSDKKSLDELKAESFPNPPKLKGEIFSYLSLSMDSKLGVHLNGNFSLSSSRLQTENDFLKSDCDNAKWNTYILHEVLPDLHIKLLEYIVKLEEARHLEEGTNFTPHTAKNFWPINKYLTDLYKIYGLNVVRKLGVNEQKFFWTEANGGQFVSLKEARILEEEESDIANILVNLEVPIRVVKLDKDKMGQLDEIVKSKKPKNFPYTPISGKLVCEELQLMRPFKNNNIIRNDGTQDSLFQLLTFIFQDKKSFKHLARLPLVPLSDGSVGKFGGQKIYIGKQKHLDLFPNCRSRLISINLPKDLLEIFSSDEFSKVTNIQKFDASAIFDLLKVELPSVAISFPWDPNGEHINNNWLQKIWSMIFKSEENIEYSKLSEFPLLPVNKPSNMLIKPDMTNPLLYAPKNGQHRLFSILVKLKIRFTDMSFPDNAHEDLKSCVVQCTPISILDSLEKALSYTNMEDLKQLFENSNLSPSDYAKLRTFINEEIDTLIEHAQHQEDFADILVSLPIWSIHSCEDNLIDARSGILLPYELPFFSFHKNTIIYKCNSKSDFITLTKLGATFISELDYVKDHIIPSFIKFKTPPREYIPFLQAVLLLNNSEIEEYFRHREVIPNKSLTEFVSAGALYDMSNTLFCSIFADTDNILPPELQNNNHCLNSLRRIGLKHQVNCSIFVECAKEIELQIKQGITSSVVKKRARNLVQYLYQNIDSLEFNSEQWNKIKRIKFVPTEKNIQNQFYKKLKEVSLFESFENLCSRKYINICWTQCPLFDQHVDPTPTFNERYPEIDNPSAENIIEHWFVIEKMLKEQSWNRSHMKELRGVINEIYQVMNKISEYKDYEMLIKLKINKPEKKIFLNGDDPFDEQNWVAGKELIFGIQKDIKEGMYKVNDNLKEYKHLLILAGAHEVEPPSPPPPNPIFDQKDKLVNSLQNKLESHEYHDVIFTVCNEKIGASKYVLSAASSYFDSMFYSGFSESTMKKNEPIPIKDIRPDIFRVLLNWLYGKSFEEATTSFLSNPNEFPAGQSYEAYYLTFLVDLLKAADCYRVELKNEVEDKIINSSYISVTNVCDILEQIEKNDAERLKDFCNQYIESNEELIRRSNEDAKET</sequence>
<dbReference type="InterPro" id="IPR052972">
    <property type="entry name" value="Sacsin_chaperone_reg"/>
</dbReference>
<evidence type="ECO:0000313" key="3">
    <source>
        <dbReference type="Proteomes" id="UP000684084"/>
    </source>
</evidence>
<name>A0A916E2M1_9GLOM</name>
<evidence type="ECO:0000259" key="1">
    <source>
        <dbReference type="PROSITE" id="PS50097"/>
    </source>
</evidence>
<dbReference type="InterPro" id="IPR000210">
    <property type="entry name" value="BTB/POZ_dom"/>
</dbReference>
<evidence type="ECO:0000313" key="2">
    <source>
        <dbReference type="EMBL" id="CAB5343521.1"/>
    </source>
</evidence>
<dbReference type="InterPro" id="IPR058210">
    <property type="entry name" value="SACS/Nov_dom"/>
</dbReference>
<dbReference type="SMART" id="SM00225">
    <property type="entry name" value="BTB"/>
    <property type="match status" value="1"/>
</dbReference>
<comment type="caution">
    <text evidence="2">The sequence shown here is derived from an EMBL/GenBank/DDBJ whole genome shotgun (WGS) entry which is preliminary data.</text>
</comment>
<organism evidence="2 3">
    <name type="scientific">Rhizophagus irregularis</name>
    <dbReference type="NCBI Taxonomy" id="588596"/>
    <lineage>
        <taxon>Eukaryota</taxon>
        <taxon>Fungi</taxon>
        <taxon>Fungi incertae sedis</taxon>
        <taxon>Mucoromycota</taxon>
        <taxon>Glomeromycotina</taxon>
        <taxon>Glomeromycetes</taxon>
        <taxon>Glomerales</taxon>
        <taxon>Glomeraceae</taxon>
        <taxon>Rhizophagus</taxon>
    </lineage>
</organism>
<proteinExistence type="predicted"/>
<dbReference type="NCBIfam" id="NF047352">
    <property type="entry name" value="P_loop_sacsin"/>
    <property type="match status" value="2"/>
</dbReference>
<protein>
    <recommendedName>
        <fullName evidence="1">BTB domain-containing protein</fullName>
    </recommendedName>
</protein>
<dbReference type="PROSITE" id="PS50097">
    <property type="entry name" value="BTB"/>
    <property type="match status" value="1"/>
</dbReference>
<dbReference type="Proteomes" id="UP000684084">
    <property type="component" value="Unassembled WGS sequence"/>
</dbReference>
<dbReference type="EMBL" id="CAGKOT010000005">
    <property type="protein sequence ID" value="CAB5343521.1"/>
    <property type="molecule type" value="Genomic_DNA"/>
</dbReference>
<dbReference type="GO" id="GO:0030544">
    <property type="term" value="F:Hsp70 protein binding"/>
    <property type="evidence" value="ECO:0007669"/>
    <property type="project" value="TreeGrafter"/>
</dbReference>
<dbReference type="Pfam" id="PF25794">
    <property type="entry name" value="SACS"/>
    <property type="match status" value="2"/>
</dbReference>
<dbReference type="VEuPathDB" id="FungiDB:RhiirFUN_024326"/>
<dbReference type="PANTHER" id="PTHR15600:SF42">
    <property type="entry name" value="SACSIN"/>
    <property type="match status" value="1"/>
</dbReference>
<dbReference type="PANTHER" id="PTHR15600">
    <property type="entry name" value="SACSIN"/>
    <property type="match status" value="1"/>
</dbReference>